<evidence type="ECO:0000313" key="3">
    <source>
        <dbReference type="EMBL" id="KAJ7737867.1"/>
    </source>
</evidence>
<feature type="transmembrane region" description="Helical" evidence="1">
    <location>
        <begin position="203"/>
        <end position="228"/>
    </location>
</feature>
<keyword evidence="1" id="KW-0812">Transmembrane</keyword>
<dbReference type="EMBL" id="JARJLG010000140">
    <property type="protein sequence ID" value="KAJ7737867.1"/>
    <property type="molecule type" value="Genomic_DNA"/>
</dbReference>
<feature type="transmembrane region" description="Helical" evidence="1">
    <location>
        <begin position="159"/>
        <end position="182"/>
    </location>
</feature>
<feature type="transmembrane region" description="Helical" evidence="1">
    <location>
        <begin position="6"/>
        <end position="30"/>
    </location>
</feature>
<keyword evidence="1" id="KW-1133">Transmembrane helix</keyword>
<comment type="caution">
    <text evidence="3">The sequence shown here is derived from an EMBL/GenBank/DDBJ whole genome shotgun (WGS) entry which is preliminary data.</text>
</comment>
<dbReference type="AlphaFoldDB" id="A0AAD7I979"/>
<reference evidence="3" key="1">
    <citation type="submission" date="2023-03" db="EMBL/GenBank/DDBJ databases">
        <title>Massive genome expansion in bonnet fungi (Mycena s.s.) driven by repeated elements and novel gene families across ecological guilds.</title>
        <authorList>
            <consortium name="Lawrence Berkeley National Laboratory"/>
            <person name="Harder C.B."/>
            <person name="Miyauchi S."/>
            <person name="Viragh M."/>
            <person name="Kuo A."/>
            <person name="Thoen E."/>
            <person name="Andreopoulos B."/>
            <person name="Lu D."/>
            <person name="Skrede I."/>
            <person name="Drula E."/>
            <person name="Henrissat B."/>
            <person name="Morin E."/>
            <person name="Kohler A."/>
            <person name="Barry K."/>
            <person name="LaButti K."/>
            <person name="Morin E."/>
            <person name="Salamov A."/>
            <person name="Lipzen A."/>
            <person name="Mereny Z."/>
            <person name="Hegedus B."/>
            <person name="Baldrian P."/>
            <person name="Stursova M."/>
            <person name="Weitz H."/>
            <person name="Taylor A."/>
            <person name="Grigoriev I.V."/>
            <person name="Nagy L.G."/>
            <person name="Martin F."/>
            <person name="Kauserud H."/>
        </authorList>
    </citation>
    <scope>NUCLEOTIDE SEQUENCE</scope>
    <source>
        <strain evidence="3">CBHHK188m</strain>
    </source>
</reference>
<dbReference type="Pfam" id="PF20151">
    <property type="entry name" value="DUF6533"/>
    <property type="match status" value="1"/>
</dbReference>
<evidence type="ECO:0000259" key="2">
    <source>
        <dbReference type="Pfam" id="PF20151"/>
    </source>
</evidence>
<evidence type="ECO:0000256" key="1">
    <source>
        <dbReference type="SAM" id="Phobius"/>
    </source>
</evidence>
<feature type="domain" description="DUF6533" evidence="2">
    <location>
        <begin position="16"/>
        <end position="61"/>
    </location>
</feature>
<evidence type="ECO:0000313" key="4">
    <source>
        <dbReference type="Proteomes" id="UP001215280"/>
    </source>
</evidence>
<accession>A0AAD7I979</accession>
<sequence length="293" mass="33133">MDALSIVLLELQVVSYIKAGFLALLAYDTLLQINQEYLHIWRSRWTLIKCLYLWTRYTPFVATIFSLVHSTQMNPSACNTSTFTTIFSGFGIGITELVLMVRTYTLYERSKKLLLFFFLMWFSVGGVSFWAVTKWTSSSSSNVDTQGFASCYFSDSSGIGLGLVCYLSLLVGETVIVLLTLWKLCRKFFHHKSDLLTSLYRDGVWFYLAIPPFTITTVIVLFIAPIGLSDLADTPVYIMHAVLCCRLITHAREMAAEEDRRAWSSKKSVHFTSQANFGLSPDVVIDIGPEHTV</sequence>
<keyword evidence="1" id="KW-0472">Membrane</keyword>
<feature type="transmembrane region" description="Helical" evidence="1">
    <location>
        <begin position="81"/>
        <end position="101"/>
    </location>
</feature>
<name>A0AAD7I979_9AGAR</name>
<feature type="transmembrane region" description="Helical" evidence="1">
    <location>
        <begin position="51"/>
        <end position="69"/>
    </location>
</feature>
<keyword evidence="4" id="KW-1185">Reference proteome</keyword>
<proteinExistence type="predicted"/>
<protein>
    <recommendedName>
        <fullName evidence="2">DUF6533 domain-containing protein</fullName>
    </recommendedName>
</protein>
<dbReference type="Proteomes" id="UP001215280">
    <property type="component" value="Unassembled WGS sequence"/>
</dbReference>
<feature type="transmembrane region" description="Helical" evidence="1">
    <location>
        <begin position="113"/>
        <end position="132"/>
    </location>
</feature>
<organism evidence="3 4">
    <name type="scientific">Mycena maculata</name>
    <dbReference type="NCBI Taxonomy" id="230809"/>
    <lineage>
        <taxon>Eukaryota</taxon>
        <taxon>Fungi</taxon>
        <taxon>Dikarya</taxon>
        <taxon>Basidiomycota</taxon>
        <taxon>Agaricomycotina</taxon>
        <taxon>Agaricomycetes</taxon>
        <taxon>Agaricomycetidae</taxon>
        <taxon>Agaricales</taxon>
        <taxon>Marasmiineae</taxon>
        <taxon>Mycenaceae</taxon>
        <taxon>Mycena</taxon>
    </lineage>
</organism>
<dbReference type="InterPro" id="IPR045340">
    <property type="entry name" value="DUF6533"/>
</dbReference>
<gene>
    <name evidence="3" type="ORF">DFH07DRAFT_90202</name>
</gene>